<dbReference type="EMBL" id="CP036526">
    <property type="protein sequence ID" value="QDT08756.1"/>
    <property type="molecule type" value="Genomic_DNA"/>
</dbReference>
<evidence type="ECO:0000256" key="2">
    <source>
        <dbReference type="ARBA" id="ARBA00023015"/>
    </source>
</evidence>
<dbReference type="InterPro" id="IPR013325">
    <property type="entry name" value="RNA_pol_sigma_r2"/>
</dbReference>
<dbReference type="Pfam" id="PF08281">
    <property type="entry name" value="Sigma70_r4_2"/>
    <property type="match status" value="1"/>
</dbReference>
<comment type="similarity">
    <text evidence="1">Belongs to the sigma-70 factor family. ECF subfamily.</text>
</comment>
<evidence type="ECO:0000313" key="8">
    <source>
        <dbReference type="EMBL" id="QDT08756.1"/>
    </source>
</evidence>
<accession>A0A517NNQ7</accession>
<dbReference type="InterPro" id="IPR013249">
    <property type="entry name" value="RNA_pol_sigma70_r4_t2"/>
</dbReference>
<dbReference type="InterPro" id="IPR014284">
    <property type="entry name" value="RNA_pol_sigma-70_dom"/>
</dbReference>
<keyword evidence="2" id="KW-0805">Transcription regulation</keyword>
<dbReference type="AlphaFoldDB" id="A0A517NNQ7"/>
<feature type="domain" description="RNA polymerase sigma factor 70 region 4 type 2" evidence="7">
    <location>
        <begin position="122"/>
        <end position="174"/>
    </location>
</feature>
<dbReference type="GO" id="GO:0016987">
    <property type="term" value="F:sigma factor activity"/>
    <property type="evidence" value="ECO:0007669"/>
    <property type="project" value="UniProtKB-KW"/>
</dbReference>
<gene>
    <name evidence="8" type="primary">sigW_4</name>
    <name evidence="8" type="ORF">K239x_06980</name>
</gene>
<dbReference type="GO" id="GO:0003677">
    <property type="term" value="F:DNA binding"/>
    <property type="evidence" value="ECO:0007669"/>
    <property type="project" value="UniProtKB-KW"/>
</dbReference>
<dbReference type="CDD" id="cd06171">
    <property type="entry name" value="Sigma70_r4"/>
    <property type="match status" value="1"/>
</dbReference>
<dbReference type="InterPro" id="IPR013324">
    <property type="entry name" value="RNA_pol_sigma_r3/r4-like"/>
</dbReference>
<dbReference type="PANTHER" id="PTHR43133">
    <property type="entry name" value="RNA POLYMERASE ECF-TYPE SIGMA FACTO"/>
    <property type="match status" value="1"/>
</dbReference>
<dbReference type="PANTHER" id="PTHR43133:SF8">
    <property type="entry name" value="RNA POLYMERASE SIGMA FACTOR HI_1459-RELATED"/>
    <property type="match status" value="1"/>
</dbReference>
<dbReference type="NCBIfam" id="TIGR02937">
    <property type="entry name" value="sigma70-ECF"/>
    <property type="match status" value="1"/>
</dbReference>
<proteinExistence type="inferred from homology"/>
<organism evidence="8 9">
    <name type="scientific">Stieleria marina</name>
    <dbReference type="NCBI Taxonomy" id="1930275"/>
    <lineage>
        <taxon>Bacteria</taxon>
        <taxon>Pseudomonadati</taxon>
        <taxon>Planctomycetota</taxon>
        <taxon>Planctomycetia</taxon>
        <taxon>Pirellulales</taxon>
        <taxon>Pirellulaceae</taxon>
        <taxon>Stieleria</taxon>
    </lineage>
</organism>
<dbReference type="OrthoDB" id="273051at2"/>
<evidence type="ECO:0000256" key="5">
    <source>
        <dbReference type="ARBA" id="ARBA00023163"/>
    </source>
</evidence>
<dbReference type="GO" id="GO:0006352">
    <property type="term" value="P:DNA-templated transcription initiation"/>
    <property type="evidence" value="ECO:0007669"/>
    <property type="project" value="InterPro"/>
</dbReference>
<keyword evidence="3" id="KW-0731">Sigma factor</keyword>
<keyword evidence="4" id="KW-0238">DNA-binding</keyword>
<protein>
    <submittedName>
        <fullName evidence="8">ECF RNA polymerase sigma factor SigW</fullName>
    </submittedName>
</protein>
<evidence type="ECO:0000256" key="3">
    <source>
        <dbReference type="ARBA" id="ARBA00023082"/>
    </source>
</evidence>
<evidence type="ECO:0000313" key="9">
    <source>
        <dbReference type="Proteomes" id="UP000319817"/>
    </source>
</evidence>
<reference evidence="8 9" key="1">
    <citation type="submission" date="2019-02" db="EMBL/GenBank/DDBJ databases">
        <title>Deep-cultivation of Planctomycetes and their phenomic and genomic characterization uncovers novel biology.</title>
        <authorList>
            <person name="Wiegand S."/>
            <person name="Jogler M."/>
            <person name="Boedeker C."/>
            <person name="Pinto D."/>
            <person name="Vollmers J."/>
            <person name="Rivas-Marin E."/>
            <person name="Kohn T."/>
            <person name="Peeters S.H."/>
            <person name="Heuer A."/>
            <person name="Rast P."/>
            <person name="Oberbeckmann S."/>
            <person name="Bunk B."/>
            <person name="Jeske O."/>
            <person name="Meyerdierks A."/>
            <person name="Storesund J.E."/>
            <person name="Kallscheuer N."/>
            <person name="Luecker S."/>
            <person name="Lage O.M."/>
            <person name="Pohl T."/>
            <person name="Merkel B.J."/>
            <person name="Hornburger P."/>
            <person name="Mueller R.-W."/>
            <person name="Bruemmer F."/>
            <person name="Labrenz M."/>
            <person name="Spormann A.M."/>
            <person name="Op den Camp H."/>
            <person name="Overmann J."/>
            <person name="Amann R."/>
            <person name="Jetten M.S.M."/>
            <person name="Mascher T."/>
            <person name="Medema M.H."/>
            <person name="Devos D.P."/>
            <person name="Kaster A.-K."/>
            <person name="Ovreas L."/>
            <person name="Rohde M."/>
            <person name="Galperin M.Y."/>
            <person name="Jogler C."/>
        </authorList>
    </citation>
    <scope>NUCLEOTIDE SEQUENCE [LARGE SCALE GENOMIC DNA]</scope>
    <source>
        <strain evidence="8 9">K23_9</strain>
    </source>
</reference>
<evidence type="ECO:0000256" key="4">
    <source>
        <dbReference type="ARBA" id="ARBA00023125"/>
    </source>
</evidence>
<dbReference type="InterPro" id="IPR039425">
    <property type="entry name" value="RNA_pol_sigma-70-like"/>
</dbReference>
<dbReference type="InterPro" id="IPR036388">
    <property type="entry name" value="WH-like_DNA-bd_sf"/>
</dbReference>
<dbReference type="Pfam" id="PF04542">
    <property type="entry name" value="Sigma70_r2"/>
    <property type="match status" value="1"/>
</dbReference>
<dbReference type="InterPro" id="IPR007627">
    <property type="entry name" value="RNA_pol_sigma70_r2"/>
</dbReference>
<feature type="domain" description="RNA polymerase sigma-70 region 2" evidence="6">
    <location>
        <begin position="28"/>
        <end position="85"/>
    </location>
</feature>
<name>A0A517NNQ7_9BACT</name>
<dbReference type="Gene3D" id="1.10.10.10">
    <property type="entry name" value="Winged helix-like DNA-binding domain superfamily/Winged helix DNA-binding domain"/>
    <property type="match status" value="1"/>
</dbReference>
<keyword evidence="5" id="KW-0804">Transcription</keyword>
<dbReference type="SUPFAM" id="SSF88946">
    <property type="entry name" value="Sigma2 domain of RNA polymerase sigma factors"/>
    <property type="match status" value="1"/>
</dbReference>
<dbReference type="Gene3D" id="1.10.1740.10">
    <property type="match status" value="1"/>
</dbReference>
<sequence>MASKSPPAPDDDTARQWRTVYDECCNGLRVFLRGRLGQEADVEDCLQAVYIKLMKQDSSVPLGARKAWLFRVAANEAALYWRRKSAADRVLENQATDGNPIMTNSLASDDSLERLITVETAQQVRDILNKLPESTQQIVLLRIEDDLTFQEIANRLNIPLGTALTRMRRALEKIKNEIEDSES</sequence>
<dbReference type="RefSeq" id="WP_145416242.1">
    <property type="nucleotide sequence ID" value="NZ_CP036526.1"/>
</dbReference>
<dbReference type="SUPFAM" id="SSF88659">
    <property type="entry name" value="Sigma3 and sigma4 domains of RNA polymerase sigma factors"/>
    <property type="match status" value="1"/>
</dbReference>
<evidence type="ECO:0000259" key="7">
    <source>
        <dbReference type="Pfam" id="PF08281"/>
    </source>
</evidence>
<keyword evidence="9" id="KW-1185">Reference proteome</keyword>
<evidence type="ECO:0000256" key="1">
    <source>
        <dbReference type="ARBA" id="ARBA00010641"/>
    </source>
</evidence>
<evidence type="ECO:0000259" key="6">
    <source>
        <dbReference type="Pfam" id="PF04542"/>
    </source>
</evidence>
<dbReference type="Proteomes" id="UP000319817">
    <property type="component" value="Chromosome"/>
</dbReference>